<dbReference type="Gene3D" id="2.10.270.10">
    <property type="entry name" value="Cholin Binding"/>
    <property type="match status" value="3"/>
</dbReference>
<dbReference type="Pfam" id="PF19085">
    <property type="entry name" value="Choline_bind_2"/>
    <property type="match status" value="2"/>
</dbReference>
<name>A0AAW5C212_9FIRM</name>
<evidence type="ECO:0000313" key="7">
    <source>
        <dbReference type="Proteomes" id="UP001299608"/>
    </source>
</evidence>
<protein>
    <submittedName>
        <fullName evidence="4">Choline-binding protein</fullName>
    </submittedName>
</protein>
<feature type="signal peptide" evidence="3">
    <location>
        <begin position="1"/>
        <end position="25"/>
    </location>
</feature>
<reference evidence="5 6" key="1">
    <citation type="journal article" date="2020" name="Cell Host Microbe">
        <title>Functional and Genomic Variation between Human-Derived Isolates of Lachnospiraceae Reveals Inter- and Intra-Species Diversity.</title>
        <authorList>
            <person name="Sorbara M.T."/>
            <person name="Littmann E.R."/>
            <person name="Fontana E."/>
            <person name="Moody T.U."/>
            <person name="Kohout C.E."/>
            <person name="Gjonbalaj M."/>
            <person name="Eaton V."/>
            <person name="Seok R."/>
            <person name="Leiner I.M."/>
            <person name="Pamer E.G."/>
        </authorList>
    </citation>
    <scope>NUCLEOTIDE SEQUENCE [LARGE SCALE GENOMIC DNA]</scope>
    <source>
        <strain evidence="5 6">MSK.1.17</strain>
    </source>
</reference>
<keyword evidence="3" id="KW-0732">Signal</keyword>
<feature type="repeat" description="Cell wall-binding" evidence="2">
    <location>
        <begin position="339"/>
        <end position="358"/>
    </location>
</feature>
<sequence length="378" mass="42304">MIYKKFKPLVLALLISVSAAFPAMAETPTTTMENSGAYLFEWRPVDCGDGHSFAILVGGNTIYESDVILSRGYDYAYTFKPMEYSRPWGQVPDLVNIDGVWGIPENWGILPEGSQPVTRIVLFTNNRNLSSNERYVDVVHLPGNVNSAELPPEVRKYLINVDGSDAGAYNGTITSGWVQENGQYRYRKPDGTYVANGWLKVNDQSYYMDANGVMLTDTITPDGVYVNANGEKTNYIPGWYHDEKGWRYIQKNGYYAGATWIQGDDGKWYYINIGTYMETDDITPDGYRVDADGVWDGQPSIIDNTVNLGPGAASENASEGWEASGATWKYRLSDGSYVTNAWREVDGKWYYFDGESLMVMNQTTPDGYYVGADGVWNN</sequence>
<dbReference type="EMBL" id="JAKNGE010000017">
    <property type="protein sequence ID" value="MCG4746596.1"/>
    <property type="molecule type" value="Genomic_DNA"/>
</dbReference>
<dbReference type="SUPFAM" id="SSF69360">
    <property type="entry name" value="Cell wall binding repeat"/>
    <property type="match status" value="2"/>
</dbReference>
<evidence type="ECO:0000313" key="5">
    <source>
        <dbReference type="EMBL" id="NSJ52671.1"/>
    </source>
</evidence>
<evidence type="ECO:0000256" key="2">
    <source>
        <dbReference type="PROSITE-ProRule" id="PRU00591"/>
    </source>
</evidence>
<dbReference type="Proteomes" id="UP001299608">
    <property type="component" value="Unassembled WGS sequence"/>
</dbReference>
<proteinExistence type="predicted"/>
<dbReference type="RefSeq" id="WP_117562993.1">
    <property type="nucleotide sequence ID" value="NZ_JAAITT010000093.1"/>
</dbReference>
<dbReference type="Proteomes" id="UP000669239">
    <property type="component" value="Unassembled WGS sequence"/>
</dbReference>
<comment type="caution">
    <text evidence="4">The sequence shown here is derived from an EMBL/GenBank/DDBJ whole genome shotgun (WGS) entry which is preliminary data.</text>
</comment>
<dbReference type="PROSITE" id="PS51170">
    <property type="entry name" value="CW"/>
    <property type="match status" value="2"/>
</dbReference>
<evidence type="ECO:0000313" key="4">
    <source>
        <dbReference type="EMBL" id="MCG4746596.1"/>
    </source>
</evidence>
<feature type="chain" id="PRO_5043296080" evidence="3">
    <location>
        <begin position="26"/>
        <end position="378"/>
    </location>
</feature>
<reference evidence="5" key="2">
    <citation type="submission" date="2020-02" db="EMBL/GenBank/DDBJ databases">
        <authorList>
            <person name="Littmann E."/>
            <person name="Sorbara M."/>
        </authorList>
    </citation>
    <scope>NUCLEOTIDE SEQUENCE</scope>
    <source>
        <strain evidence="5">MSK.1.17</strain>
    </source>
</reference>
<evidence type="ECO:0000256" key="1">
    <source>
        <dbReference type="ARBA" id="ARBA00022737"/>
    </source>
</evidence>
<reference evidence="4" key="3">
    <citation type="submission" date="2022-01" db="EMBL/GenBank/DDBJ databases">
        <title>Collection of gut derived symbiotic bacterial strains cultured from healthy donors.</title>
        <authorList>
            <person name="Lin H."/>
            <person name="Kohout C."/>
            <person name="Waligurski E."/>
            <person name="Pamer E.G."/>
        </authorList>
    </citation>
    <scope>NUCLEOTIDE SEQUENCE</scope>
    <source>
        <strain evidence="4">DFI.6.55</strain>
    </source>
</reference>
<dbReference type="InterPro" id="IPR018337">
    <property type="entry name" value="Cell_wall/Cho-bd_repeat"/>
</dbReference>
<organism evidence="4 7">
    <name type="scientific">Enterocloster aldenensis</name>
    <dbReference type="NCBI Taxonomy" id="358742"/>
    <lineage>
        <taxon>Bacteria</taxon>
        <taxon>Bacillati</taxon>
        <taxon>Bacillota</taxon>
        <taxon>Clostridia</taxon>
        <taxon>Lachnospirales</taxon>
        <taxon>Lachnospiraceae</taxon>
        <taxon>Enterocloster</taxon>
    </lineage>
</organism>
<feature type="repeat" description="Cell wall-binding" evidence="2">
    <location>
        <begin position="195"/>
        <end position="214"/>
    </location>
</feature>
<evidence type="ECO:0000313" key="6">
    <source>
        <dbReference type="Proteomes" id="UP000669239"/>
    </source>
</evidence>
<evidence type="ECO:0000256" key="3">
    <source>
        <dbReference type="SAM" id="SignalP"/>
    </source>
</evidence>
<dbReference type="EMBL" id="JAAITT010000093">
    <property type="protein sequence ID" value="NSJ52671.1"/>
    <property type="molecule type" value="Genomic_DNA"/>
</dbReference>
<accession>A0AAW5C212</accession>
<gene>
    <name evidence="5" type="ORF">G5B36_28975</name>
    <name evidence="4" type="ORF">L0N08_14335</name>
</gene>
<keyword evidence="6" id="KW-1185">Reference proteome</keyword>
<dbReference type="AlphaFoldDB" id="A0AAW5C212"/>
<keyword evidence="1" id="KW-0677">Repeat</keyword>